<reference evidence="1 2" key="1">
    <citation type="journal article" date="2016" name="Nat. Commun.">
        <title>Thousands of microbial genomes shed light on interconnected biogeochemical processes in an aquifer system.</title>
        <authorList>
            <person name="Anantharaman K."/>
            <person name="Brown C.T."/>
            <person name="Hug L.A."/>
            <person name="Sharon I."/>
            <person name="Castelle C.J."/>
            <person name="Probst A.J."/>
            <person name="Thomas B.C."/>
            <person name="Singh A."/>
            <person name="Wilkins M.J."/>
            <person name="Karaoz U."/>
            <person name="Brodie E.L."/>
            <person name="Williams K.H."/>
            <person name="Hubbard S.S."/>
            <person name="Banfield J.F."/>
        </authorList>
    </citation>
    <scope>NUCLEOTIDE SEQUENCE [LARGE SCALE GENOMIC DNA]</scope>
</reference>
<organism evidence="1 2">
    <name type="scientific">Candidatus Kerfeldbacteria bacterium RIFCSPHIGHO2_02_FULL_42_14</name>
    <dbReference type="NCBI Taxonomy" id="1798540"/>
    <lineage>
        <taxon>Bacteria</taxon>
        <taxon>Candidatus Kerfeldiibacteriota</taxon>
    </lineage>
</organism>
<dbReference type="STRING" id="1798540.A3B74_04530"/>
<evidence type="ECO:0000313" key="1">
    <source>
        <dbReference type="EMBL" id="OGY78619.1"/>
    </source>
</evidence>
<dbReference type="AlphaFoldDB" id="A0A1G2APY6"/>
<name>A0A1G2APY6_9BACT</name>
<dbReference type="EMBL" id="MHKB01000013">
    <property type="protein sequence ID" value="OGY78619.1"/>
    <property type="molecule type" value="Genomic_DNA"/>
</dbReference>
<evidence type="ECO:0000313" key="2">
    <source>
        <dbReference type="Proteomes" id="UP000177165"/>
    </source>
</evidence>
<proteinExistence type="predicted"/>
<comment type="caution">
    <text evidence="1">The sequence shown here is derived from an EMBL/GenBank/DDBJ whole genome shotgun (WGS) entry which is preliminary data.</text>
</comment>
<gene>
    <name evidence="1" type="ORF">A3B74_04530</name>
</gene>
<dbReference type="Proteomes" id="UP000177165">
    <property type="component" value="Unassembled WGS sequence"/>
</dbReference>
<accession>A0A1G2APY6</accession>
<protein>
    <submittedName>
        <fullName evidence="1">Uncharacterized protein</fullName>
    </submittedName>
</protein>
<sequence>MKIAVPQNLSVNVRTLMQRAGYHVFRDPNTLNDSFVMRLGRSFYPRYHVYLHTTERGPLLDIHFDMKRASYQGQRAHSGIYEGADIEEEVARLKRWIAYFH</sequence>